<keyword evidence="3" id="KW-1185">Reference proteome</keyword>
<feature type="domain" description="HD-GYP" evidence="1">
    <location>
        <begin position="106"/>
        <end position="299"/>
    </location>
</feature>
<evidence type="ECO:0000313" key="2">
    <source>
        <dbReference type="EMBL" id="SJZ91671.1"/>
    </source>
</evidence>
<accession>A0A1T4PJX1</accession>
<reference evidence="3" key="1">
    <citation type="submission" date="2017-02" db="EMBL/GenBank/DDBJ databases">
        <authorList>
            <person name="Varghese N."/>
            <person name="Submissions S."/>
        </authorList>
    </citation>
    <scope>NUCLEOTIDE SEQUENCE [LARGE SCALE GENOMIC DNA]</scope>
    <source>
        <strain evidence="3">ATCC 25662</strain>
    </source>
</reference>
<dbReference type="Gene3D" id="1.10.3210.10">
    <property type="entry name" value="Hypothetical protein af1432"/>
    <property type="match status" value="1"/>
</dbReference>
<dbReference type="PANTHER" id="PTHR43155">
    <property type="entry name" value="CYCLIC DI-GMP PHOSPHODIESTERASE PA4108-RELATED"/>
    <property type="match status" value="1"/>
</dbReference>
<dbReference type="CDD" id="cd00077">
    <property type="entry name" value="HDc"/>
    <property type="match status" value="1"/>
</dbReference>
<gene>
    <name evidence="2" type="ORF">SAMN02745191_2068</name>
</gene>
<dbReference type="InterPro" id="IPR003607">
    <property type="entry name" value="HD/PDEase_dom"/>
</dbReference>
<dbReference type="AlphaFoldDB" id="A0A1T4PJX1"/>
<dbReference type="Proteomes" id="UP000243297">
    <property type="component" value="Unassembled WGS sequence"/>
</dbReference>
<dbReference type="SMART" id="SM00471">
    <property type="entry name" value="HDc"/>
    <property type="match status" value="1"/>
</dbReference>
<proteinExistence type="predicted"/>
<sequence>MSIEIWRSQNLYQGTVSTSTECFNDNKMQLVIYTLGNKESINISPDDYEVTSTIIVDEGKLHIHSSHNVYEINTHDMIMLKNIEESYYAEAEGFTRIIVVTSEANQDTSEDAAVNNMLTIVEEKDVYTVGHSRRVSLYAKRLALAYESTYNVVSLSAAATMHDVGKINTSADILRKPTKLTEEEFDIIKKHPADSYEILKDTLGERIALAARHHHERLDGSGYPDGLKGDQISMDARIIAIADVFDAMTCKRIYNEPSLPLQVVEYLESNKDKYDQRIIAILRRKVENGDLDDILTAFIK</sequence>
<organism evidence="2 3">
    <name type="scientific">Anaerorhabdus furcosa</name>
    <dbReference type="NCBI Taxonomy" id="118967"/>
    <lineage>
        <taxon>Bacteria</taxon>
        <taxon>Bacillati</taxon>
        <taxon>Bacillota</taxon>
        <taxon>Erysipelotrichia</taxon>
        <taxon>Erysipelotrichales</taxon>
        <taxon>Erysipelotrichaceae</taxon>
        <taxon>Anaerorhabdus</taxon>
    </lineage>
</organism>
<name>A0A1T4PJX1_9FIRM</name>
<dbReference type="InterPro" id="IPR037522">
    <property type="entry name" value="HD_GYP_dom"/>
</dbReference>
<protein>
    <submittedName>
        <fullName evidence="2">HD-GYP domain, c-di-GMP phosphodiesterase class II (Or its inactivated variant)</fullName>
    </submittedName>
</protein>
<dbReference type="PANTHER" id="PTHR43155:SF2">
    <property type="entry name" value="CYCLIC DI-GMP PHOSPHODIESTERASE PA4108"/>
    <property type="match status" value="1"/>
</dbReference>
<dbReference type="OrthoDB" id="9377at2"/>
<dbReference type="PROSITE" id="PS51832">
    <property type="entry name" value="HD_GYP"/>
    <property type="match status" value="1"/>
</dbReference>
<dbReference type="EMBL" id="FUWY01000006">
    <property type="protein sequence ID" value="SJZ91671.1"/>
    <property type="molecule type" value="Genomic_DNA"/>
</dbReference>
<dbReference type="RefSeq" id="WP_078712465.1">
    <property type="nucleotide sequence ID" value="NZ_FUWY01000006.1"/>
</dbReference>
<dbReference type="Pfam" id="PF13487">
    <property type="entry name" value="HD_5"/>
    <property type="match status" value="1"/>
</dbReference>
<evidence type="ECO:0000259" key="1">
    <source>
        <dbReference type="PROSITE" id="PS51832"/>
    </source>
</evidence>
<evidence type="ECO:0000313" key="3">
    <source>
        <dbReference type="Proteomes" id="UP000243297"/>
    </source>
</evidence>
<dbReference type="SUPFAM" id="SSF109604">
    <property type="entry name" value="HD-domain/PDEase-like"/>
    <property type="match status" value="1"/>
</dbReference>
<dbReference type="STRING" id="118967.SAMN02745191_2068"/>